<sequence length="508" mass="54125">MTQRAVGAALALLSVAAAALYVALGLLHLRCAAELDYIEGVMMDHVVRVMTGRPLYVAPSLEFVTLAYMPLYTAVCAALSALLGPDFWVARGVSFLSSLGIAALAGWIVHRETGSRVLPAAASGIFLMGYGIGGGGHYDVVRPDSLMLLLSLSGLAVLRFTAGAAGALTAAALLVAAFFTKQHAVWFGVAGLLHVALNDRRRLLAYGLPLVAGCAGGYALLAAWLGPWFSFYTFDMPAHWSRLDPIKIRRYLGEGLIGTLGPLTAPVVLSLALPRAPWRGPEGIWMWAGVGAMGTGLLATFDPSAWRHVFLPTMVFLSVLGPVSLGRLADDWSARPGANRGRVFAAAYLLLLWQFLPLVYSLKNEVPDAAAGAARARFEAELAAMPGPVIVLEHGFYAWRAGKGASLQIIAVGDIERAPGNRLEREDPRALERMVEPLLAGPGRPRIVTDEPMEAIGPLWARVARAYRLERDLGSLTEPLTPLSGHRLPPRYVYAPADAAADTAAATP</sequence>
<keyword evidence="1" id="KW-1133">Transmembrane helix</keyword>
<feature type="transmembrane region" description="Helical" evidence="1">
    <location>
        <begin position="203"/>
        <end position="231"/>
    </location>
</feature>
<keyword evidence="1" id="KW-0812">Transmembrane</keyword>
<accession>A0A832I2L5</accession>
<feature type="transmembrane region" description="Helical" evidence="1">
    <location>
        <begin position="284"/>
        <end position="303"/>
    </location>
</feature>
<feature type="transmembrane region" description="Helical" evidence="1">
    <location>
        <begin position="88"/>
        <end position="110"/>
    </location>
</feature>
<dbReference type="EMBL" id="DSQF01000003">
    <property type="protein sequence ID" value="HGZ42160.1"/>
    <property type="molecule type" value="Genomic_DNA"/>
</dbReference>
<feature type="transmembrane region" description="Helical" evidence="1">
    <location>
        <begin position="309"/>
        <end position="329"/>
    </location>
</feature>
<reference evidence="2" key="1">
    <citation type="journal article" date="2020" name="mSystems">
        <title>Genome- and Community-Level Interaction Insights into Carbon Utilization and Element Cycling Functions of Hydrothermarchaeota in Hydrothermal Sediment.</title>
        <authorList>
            <person name="Zhou Z."/>
            <person name="Liu Y."/>
            <person name="Xu W."/>
            <person name="Pan J."/>
            <person name="Luo Z.H."/>
            <person name="Li M."/>
        </authorList>
    </citation>
    <scope>NUCLEOTIDE SEQUENCE [LARGE SCALE GENOMIC DNA]</scope>
    <source>
        <strain evidence="2">SpSt-381</strain>
    </source>
</reference>
<feature type="transmembrane region" description="Helical" evidence="1">
    <location>
        <begin position="116"/>
        <end position="133"/>
    </location>
</feature>
<proteinExistence type="predicted"/>
<evidence type="ECO:0000256" key="1">
    <source>
        <dbReference type="SAM" id="Phobius"/>
    </source>
</evidence>
<comment type="caution">
    <text evidence="2">The sequence shown here is derived from an EMBL/GenBank/DDBJ whole genome shotgun (WGS) entry which is preliminary data.</text>
</comment>
<evidence type="ECO:0008006" key="3">
    <source>
        <dbReference type="Google" id="ProtNLM"/>
    </source>
</evidence>
<keyword evidence="1" id="KW-0472">Membrane</keyword>
<gene>
    <name evidence="2" type="ORF">ENR23_01815</name>
</gene>
<protein>
    <recommendedName>
        <fullName evidence="3">Glycosyltransferase RgtA/B/C/D-like domain-containing protein</fullName>
    </recommendedName>
</protein>
<feature type="transmembrane region" description="Helical" evidence="1">
    <location>
        <begin position="56"/>
        <end position="81"/>
    </location>
</feature>
<organism evidence="2">
    <name type="scientific">Eiseniibacteriota bacterium</name>
    <dbReference type="NCBI Taxonomy" id="2212470"/>
    <lineage>
        <taxon>Bacteria</taxon>
        <taxon>Candidatus Eiseniibacteriota</taxon>
    </lineage>
</organism>
<name>A0A832I2L5_UNCEI</name>
<feature type="transmembrane region" description="Helical" evidence="1">
    <location>
        <begin position="341"/>
        <end position="360"/>
    </location>
</feature>
<dbReference type="AlphaFoldDB" id="A0A832I2L5"/>
<evidence type="ECO:0000313" key="2">
    <source>
        <dbReference type="EMBL" id="HGZ42160.1"/>
    </source>
</evidence>